<evidence type="ECO:0000313" key="2">
    <source>
        <dbReference type="Proteomes" id="UP000039865"/>
    </source>
</evidence>
<gene>
    <name evidence="1" type="primary">Contig17451.g18564</name>
    <name evidence="1" type="ORF">STYLEM_20765</name>
</gene>
<dbReference type="EMBL" id="CCKQ01019596">
    <property type="protein sequence ID" value="CDW91607.1"/>
    <property type="molecule type" value="Genomic_DNA"/>
</dbReference>
<dbReference type="Proteomes" id="UP000039865">
    <property type="component" value="Unassembled WGS sequence"/>
</dbReference>
<proteinExistence type="predicted"/>
<organism evidence="1 2">
    <name type="scientific">Stylonychia lemnae</name>
    <name type="common">Ciliate</name>
    <dbReference type="NCBI Taxonomy" id="5949"/>
    <lineage>
        <taxon>Eukaryota</taxon>
        <taxon>Sar</taxon>
        <taxon>Alveolata</taxon>
        <taxon>Ciliophora</taxon>
        <taxon>Intramacronucleata</taxon>
        <taxon>Spirotrichea</taxon>
        <taxon>Stichotrichia</taxon>
        <taxon>Sporadotrichida</taxon>
        <taxon>Oxytrichidae</taxon>
        <taxon>Stylonychinae</taxon>
        <taxon>Stylonychia</taxon>
    </lineage>
</organism>
<reference evidence="1 2" key="1">
    <citation type="submission" date="2014-06" db="EMBL/GenBank/DDBJ databases">
        <authorList>
            <person name="Swart Estienne"/>
        </authorList>
    </citation>
    <scope>NUCLEOTIDE SEQUENCE [LARGE SCALE GENOMIC DNA]</scope>
    <source>
        <strain evidence="1 2">130c</strain>
    </source>
</reference>
<dbReference type="InParanoid" id="A0A078BEM5"/>
<evidence type="ECO:0000313" key="1">
    <source>
        <dbReference type="EMBL" id="CDW91607.1"/>
    </source>
</evidence>
<accession>A0A078BEM5</accession>
<sequence length="173" mass="21048">MLNSTRVPSDIFLSKKDFRKALQSYFKKNLKIVGNDCDYESEMKRHRFTQYFENLLFITHKFAKDYIISQNLEEFEVRQIKKQFDDLLIHDYLNRMVQEINQYNIQKRLQFGHLNQIEVDEKSDQDLFKINFENRVNFQTYLFGKYFDGMIGLFREGDVIQDYSNFDQYVPII</sequence>
<protein>
    <submittedName>
        <fullName evidence="1">Uncharacterized protein</fullName>
    </submittedName>
</protein>
<dbReference type="AlphaFoldDB" id="A0A078BEM5"/>
<name>A0A078BEM5_STYLE</name>
<keyword evidence="2" id="KW-1185">Reference proteome</keyword>